<protein>
    <recommendedName>
        <fullName evidence="5">Zn(2)-C6 fungal-type domain-containing protein</fullName>
    </recommendedName>
</protein>
<dbReference type="GO" id="GO:0000981">
    <property type="term" value="F:DNA-binding transcription factor activity, RNA polymerase II-specific"/>
    <property type="evidence" value="ECO:0007669"/>
    <property type="project" value="InterPro"/>
</dbReference>
<dbReference type="Gene3D" id="4.10.240.10">
    <property type="entry name" value="Zn(2)-C6 fungal-type DNA-binding domain"/>
    <property type="match status" value="1"/>
</dbReference>
<dbReference type="GO" id="GO:0008270">
    <property type="term" value="F:zinc ion binding"/>
    <property type="evidence" value="ECO:0007669"/>
    <property type="project" value="InterPro"/>
</dbReference>
<dbReference type="SMART" id="SM00066">
    <property type="entry name" value="GAL4"/>
    <property type="match status" value="1"/>
</dbReference>
<evidence type="ECO:0000256" key="2">
    <source>
        <dbReference type="ARBA" id="ARBA00023125"/>
    </source>
</evidence>
<accession>A0A1V6TF24</accession>
<evidence type="ECO:0000259" key="5">
    <source>
        <dbReference type="PROSITE" id="PS50048"/>
    </source>
</evidence>
<reference evidence="7" key="1">
    <citation type="journal article" date="2017" name="Nat. Microbiol.">
        <title>Global analysis of biosynthetic gene clusters reveals vast potential of secondary metabolite production in Penicillium species.</title>
        <authorList>
            <person name="Nielsen J.C."/>
            <person name="Grijseels S."/>
            <person name="Prigent S."/>
            <person name="Ji B."/>
            <person name="Dainat J."/>
            <person name="Nielsen K.F."/>
            <person name="Frisvad J.C."/>
            <person name="Workman M."/>
            <person name="Nielsen J."/>
        </authorList>
    </citation>
    <scope>NUCLEOTIDE SEQUENCE [LARGE SCALE GENOMIC DNA]</scope>
    <source>
        <strain evidence="7">IBT 14082</strain>
    </source>
</reference>
<dbReference type="GO" id="GO:0003677">
    <property type="term" value="F:DNA binding"/>
    <property type="evidence" value="ECO:0007669"/>
    <property type="project" value="UniProtKB-KW"/>
</dbReference>
<gene>
    <name evidence="6" type="ORF">PENFLA_c009G09482</name>
</gene>
<sequence length="431" mass="47599">MAGHSPEAYLSIRTSCDRCRFHKLKCHPSQSCLESDAESGGPSSERCERCIRAGVNCVFSRRNKSRRATKNFREGHSRVQITRGSEQDVENRHATRSLHASCAHLLEGQNSNPPETDASLARSGRPADQTIAELFAFDDTYIHPPLDNRLGLPGLLSTGDNEYDVLMCNPVGTTIDDTQLYENPEMLPGQWHNGVDAEPGGMMPQSLTAAMNQPQTSNGFPGSEVNGMAFDGVASIGILLRLVADLHTQLAVLEKISWQLQRSFRDLQQYPIGSVLHLSQTFTSLVRDLKSSIPADPAVAPILFSCYVTLTKIYTVVLHQFQVYLRAQPNGRQVCASQLNMRLGPHACLADVPQSNAPRSNIHTAVCMLLESLQQAEKAMPPDLDIKTMDHPWPQPWEGLTDATPNTHLVFRALTSEVADIKQLLREKADL</sequence>
<organism evidence="6 7">
    <name type="scientific">Penicillium flavigenum</name>
    <dbReference type="NCBI Taxonomy" id="254877"/>
    <lineage>
        <taxon>Eukaryota</taxon>
        <taxon>Fungi</taxon>
        <taxon>Dikarya</taxon>
        <taxon>Ascomycota</taxon>
        <taxon>Pezizomycotina</taxon>
        <taxon>Eurotiomycetes</taxon>
        <taxon>Eurotiomycetidae</taxon>
        <taxon>Eurotiales</taxon>
        <taxon>Aspergillaceae</taxon>
        <taxon>Penicillium</taxon>
    </lineage>
</organism>
<comment type="caution">
    <text evidence="6">The sequence shown here is derived from an EMBL/GenBank/DDBJ whole genome shotgun (WGS) entry which is preliminary data.</text>
</comment>
<proteinExistence type="predicted"/>
<evidence type="ECO:0000313" key="7">
    <source>
        <dbReference type="Proteomes" id="UP000191342"/>
    </source>
</evidence>
<evidence type="ECO:0000256" key="4">
    <source>
        <dbReference type="ARBA" id="ARBA00023242"/>
    </source>
</evidence>
<dbReference type="InterPro" id="IPR001138">
    <property type="entry name" value="Zn2Cys6_DnaBD"/>
</dbReference>
<keyword evidence="3" id="KW-0804">Transcription</keyword>
<keyword evidence="7" id="KW-1185">Reference proteome</keyword>
<dbReference type="OrthoDB" id="4222821at2759"/>
<evidence type="ECO:0000256" key="1">
    <source>
        <dbReference type="ARBA" id="ARBA00023015"/>
    </source>
</evidence>
<dbReference type="CDD" id="cd00067">
    <property type="entry name" value="GAL4"/>
    <property type="match status" value="1"/>
</dbReference>
<dbReference type="EMBL" id="MLQL01000009">
    <property type="protein sequence ID" value="OQE24977.1"/>
    <property type="molecule type" value="Genomic_DNA"/>
</dbReference>
<keyword evidence="1" id="KW-0805">Transcription regulation</keyword>
<keyword evidence="2" id="KW-0238">DNA-binding</keyword>
<dbReference type="Proteomes" id="UP000191342">
    <property type="component" value="Unassembled WGS sequence"/>
</dbReference>
<dbReference type="SUPFAM" id="SSF57701">
    <property type="entry name" value="Zn2/Cys6 DNA-binding domain"/>
    <property type="match status" value="1"/>
</dbReference>
<feature type="domain" description="Zn(2)-C6 fungal-type" evidence="5">
    <location>
        <begin position="15"/>
        <end position="59"/>
    </location>
</feature>
<dbReference type="AlphaFoldDB" id="A0A1V6TF24"/>
<evidence type="ECO:0000313" key="6">
    <source>
        <dbReference type="EMBL" id="OQE24977.1"/>
    </source>
</evidence>
<dbReference type="STRING" id="254877.A0A1V6TF24"/>
<keyword evidence="4" id="KW-0539">Nucleus</keyword>
<dbReference type="InterPro" id="IPR036864">
    <property type="entry name" value="Zn2-C6_fun-type_DNA-bd_sf"/>
</dbReference>
<evidence type="ECO:0000256" key="3">
    <source>
        <dbReference type="ARBA" id="ARBA00023163"/>
    </source>
</evidence>
<dbReference type="PROSITE" id="PS50048">
    <property type="entry name" value="ZN2_CY6_FUNGAL_2"/>
    <property type="match status" value="1"/>
</dbReference>
<name>A0A1V6TF24_9EURO</name>